<evidence type="ECO:0000313" key="5">
    <source>
        <dbReference type="EMBL" id="TVX95207.1"/>
    </source>
</evidence>
<dbReference type="PANTHER" id="PTHR43103:SF5">
    <property type="entry name" value="4-EPIMERASE, PUTATIVE (AFU_ORTHOLOGUE AFUA_7G00360)-RELATED"/>
    <property type="match status" value="1"/>
</dbReference>
<dbReference type="CDD" id="cd08946">
    <property type="entry name" value="SDR_e"/>
    <property type="match status" value="1"/>
</dbReference>
<gene>
    <name evidence="5" type="ORF">FPZ45_24015</name>
</gene>
<dbReference type="SUPFAM" id="SSF51735">
    <property type="entry name" value="NAD(P)-binding Rossmann-fold domains"/>
    <property type="match status" value="1"/>
</dbReference>
<feature type="domain" description="NAD-dependent epimerase/dehydratase" evidence="4">
    <location>
        <begin position="5"/>
        <end position="167"/>
    </location>
</feature>
<dbReference type="InterPro" id="IPR001509">
    <property type="entry name" value="Epimerase_deHydtase"/>
</dbReference>
<comment type="caution">
    <text evidence="5">The sequence shown here is derived from an EMBL/GenBank/DDBJ whole genome shotgun (WGS) entry which is preliminary data.</text>
</comment>
<dbReference type="GO" id="GO:0016491">
    <property type="term" value="F:oxidoreductase activity"/>
    <property type="evidence" value="ECO:0007669"/>
    <property type="project" value="UniProtKB-KW"/>
</dbReference>
<sequence length="293" mass="32429">MTTPILITGASGFLGARLIERLAKQYDVLCMSRNKPNSDVPFVKGTFDSFEDLRQLDKYEITSVVHLAAVTGGCSEEEGLSVNLLGTRRLLRYLLDRGCRKFVMASSIAAVGCLDPEFLPLSFPIADDHPCLATDAYGLSKAMVEDLTRYFSRKYADADFIHLRFGSIAPDGTWSPEEVDIHTALSLPITQLTHVLASDVVNAIEKSLESSNHKGVRVYNVVGPDATCDVPVIAKLRAALGEARLEEFDFSYYEQPGNEHKPLFAMEKIKEELGHESVMTTRPKKRMLALKSV</sequence>
<dbReference type="RefSeq" id="WP_144707196.1">
    <property type="nucleotide sequence ID" value="NZ_VNJJ01000024.1"/>
</dbReference>
<keyword evidence="2" id="KW-0560">Oxidoreductase</keyword>
<keyword evidence="3" id="KW-0520">NAD</keyword>
<evidence type="ECO:0000313" key="6">
    <source>
        <dbReference type="Proteomes" id="UP000316330"/>
    </source>
</evidence>
<dbReference type="AlphaFoldDB" id="A0A559J5P5"/>
<comment type="similarity">
    <text evidence="1">Belongs to the NAD(P)-dependent epimerase/dehydratase family.</text>
</comment>
<dbReference type="Pfam" id="PF01370">
    <property type="entry name" value="Epimerase"/>
    <property type="match status" value="1"/>
</dbReference>
<accession>A0A559J5P5</accession>
<proteinExistence type="inferred from homology"/>
<organism evidence="5 6">
    <name type="scientific">Cohnella terricola</name>
    <dbReference type="NCBI Taxonomy" id="1289167"/>
    <lineage>
        <taxon>Bacteria</taxon>
        <taxon>Bacillati</taxon>
        <taxon>Bacillota</taxon>
        <taxon>Bacilli</taxon>
        <taxon>Bacillales</taxon>
        <taxon>Paenibacillaceae</taxon>
        <taxon>Cohnella</taxon>
    </lineage>
</organism>
<keyword evidence="6" id="KW-1185">Reference proteome</keyword>
<name>A0A559J5P5_9BACL</name>
<dbReference type="InterPro" id="IPR036291">
    <property type="entry name" value="NAD(P)-bd_dom_sf"/>
</dbReference>
<dbReference type="Proteomes" id="UP000316330">
    <property type="component" value="Unassembled WGS sequence"/>
</dbReference>
<evidence type="ECO:0000259" key="4">
    <source>
        <dbReference type="Pfam" id="PF01370"/>
    </source>
</evidence>
<protein>
    <submittedName>
        <fullName evidence="5">NAD(P)-dependent oxidoreductase</fullName>
    </submittedName>
</protein>
<dbReference type="PANTHER" id="PTHR43103">
    <property type="entry name" value="NUCLEOSIDE-DIPHOSPHATE-SUGAR EPIMERASE"/>
    <property type="match status" value="1"/>
</dbReference>
<reference evidence="5 6" key="1">
    <citation type="submission" date="2019-07" db="EMBL/GenBank/DDBJ databases">
        <authorList>
            <person name="Kim J."/>
        </authorList>
    </citation>
    <scope>NUCLEOTIDE SEQUENCE [LARGE SCALE GENOMIC DNA]</scope>
    <source>
        <strain evidence="5 6">G13</strain>
    </source>
</reference>
<evidence type="ECO:0000256" key="3">
    <source>
        <dbReference type="ARBA" id="ARBA00023027"/>
    </source>
</evidence>
<evidence type="ECO:0000256" key="1">
    <source>
        <dbReference type="ARBA" id="ARBA00007637"/>
    </source>
</evidence>
<dbReference type="EMBL" id="VNJJ01000024">
    <property type="protein sequence ID" value="TVX95207.1"/>
    <property type="molecule type" value="Genomic_DNA"/>
</dbReference>
<dbReference type="OrthoDB" id="9807212at2"/>
<evidence type="ECO:0000256" key="2">
    <source>
        <dbReference type="ARBA" id="ARBA00023002"/>
    </source>
</evidence>
<dbReference type="Gene3D" id="3.40.50.720">
    <property type="entry name" value="NAD(P)-binding Rossmann-like Domain"/>
    <property type="match status" value="1"/>
</dbReference>